<name>A0A2Z7CM80_9LAMI</name>
<dbReference type="Proteomes" id="UP000250235">
    <property type="component" value="Unassembled WGS sequence"/>
</dbReference>
<protein>
    <submittedName>
        <fullName evidence="1">Uncharacterized protein</fullName>
    </submittedName>
</protein>
<gene>
    <name evidence="1" type="ORF">F511_34986</name>
</gene>
<evidence type="ECO:0000313" key="2">
    <source>
        <dbReference type="Proteomes" id="UP000250235"/>
    </source>
</evidence>
<accession>A0A2Z7CM80</accession>
<dbReference type="AlphaFoldDB" id="A0A2Z7CM80"/>
<organism evidence="1 2">
    <name type="scientific">Dorcoceras hygrometricum</name>
    <dbReference type="NCBI Taxonomy" id="472368"/>
    <lineage>
        <taxon>Eukaryota</taxon>
        <taxon>Viridiplantae</taxon>
        <taxon>Streptophyta</taxon>
        <taxon>Embryophyta</taxon>
        <taxon>Tracheophyta</taxon>
        <taxon>Spermatophyta</taxon>
        <taxon>Magnoliopsida</taxon>
        <taxon>eudicotyledons</taxon>
        <taxon>Gunneridae</taxon>
        <taxon>Pentapetalae</taxon>
        <taxon>asterids</taxon>
        <taxon>lamiids</taxon>
        <taxon>Lamiales</taxon>
        <taxon>Gesneriaceae</taxon>
        <taxon>Didymocarpoideae</taxon>
        <taxon>Trichosporeae</taxon>
        <taxon>Loxocarpinae</taxon>
        <taxon>Dorcoceras</taxon>
    </lineage>
</organism>
<evidence type="ECO:0000313" key="1">
    <source>
        <dbReference type="EMBL" id="KZV45886.1"/>
    </source>
</evidence>
<dbReference type="EMBL" id="KQ995758">
    <property type="protein sequence ID" value="KZV45886.1"/>
    <property type="molecule type" value="Genomic_DNA"/>
</dbReference>
<sequence>MEPKKIRSGTVNSDSVRSTQIRFDQLRSGTVNDQLRFETVNSDLNSQQSIRSEQSVVKQIWTFSSQLRSGTTNSYGQQSDNQHSWSTFNSALDWSTQLWTGRLSFGRSIQL</sequence>
<keyword evidence="2" id="KW-1185">Reference proteome</keyword>
<proteinExistence type="predicted"/>
<reference evidence="1 2" key="1">
    <citation type="journal article" date="2015" name="Proc. Natl. Acad. Sci. U.S.A.">
        <title>The resurrection genome of Boea hygrometrica: A blueprint for survival of dehydration.</title>
        <authorList>
            <person name="Xiao L."/>
            <person name="Yang G."/>
            <person name="Zhang L."/>
            <person name="Yang X."/>
            <person name="Zhao S."/>
            <person name="Ji Z."/>
            <person name="Zhou Q."/>
            <person name="Hu M."/>
            <person name="Wang Y."/>
            <person name="Chen M."/>
            <person name="Xu Y."/>
            <person name="Jin H."/>
            <person name="Xiao X."/>
            <person name="Hu G."/>
            <person name="Bao F."/>
            <person name="Hu Y."/>
            <person name="Wan P."/>
            <person name="Li L."/>
            <person name="Deng X."/>
            <person name="Kuang T."/>
            <person name="Xiang C."/>
            <person name="Zhu J.K."/>
            <person name="Oliver M.J."/>
            <person name="He Y."/>
        </authorList>
    </citation>
    <scope>NUCLEOTIDE SEQUENCE [LARGE SCALE GENOMIC DNA]</scope>
    <source>
        <strain evidence="2">cv. XS01</strain>
    </source>
</reference>